<dbReference type="Gene3D" id="1.10.287.110">
    <property type="entry name" value="DnaJ domain"/>
    <property type="match status" value="1"/>
</dbReference>
<gene>
    <name evidence="4" type="ORF">POCULU_LOCUS2193</name>
</gene>
<dbReference type="GO" id="GO:0051787">
    <property type="term" value="F:misfolded protein binding"/>
    <property type="evidence" value="ECO:0007669"/>
    <property type="project" value="TreeGrafter"/>
</dbReference>
<dbReference type="SUPFAM" id="SSF46565">
    <property type="entry name" value="Chaperone J-domain"/>
    <property type="match status" value="1"/>
</dbReference>
<feature type="transmembrane region" description="Helical" evidence="2">
    <location>
        <begin position="184"/>
        <end position="204"/>
    </location>
</feature>
<dbReference type="PRINTS" id="PR00625">
    <property type="entry name" value="JDOMAIN"/>
</dbReference>
<evidence type="ECO:0000313" key="4">
    <source>
        <dbReference type="EMBL" id="CAG8493352.1"/>
    </source>
</evidence>
<dbReference type="AlphaFoldDB" id="A0A9N8ZG69"/>
<dbReference type="Pfam" id="PF00226">
    <property type="entry name" value="DnaJ"/>
    <property type="match status" value="1"/>
</dbReference>
<dbReference type="InterPro" id="IPR051948">
    <property type="entry name" value="Hsp70_co-chaperone_J-domain"/>
</dbReference>
<keyword evidence="5" id="KW-1185">Reference proteome</keyword>
<dbReference type="PROSITE" id="PS50076">
    <property type="entry name" value="DNAJ_2"/>
    <property type="match status" value="1"/>
</dbReference>
<evidence type="ECO:0000256" key="1">
    <source>
        <dbReference type="ARBA" id="ARBA00023186"/>
    </source>
</evidence>
<proteinExistence type="predicted"/>
<dbReference type="InterPro" id="IPR036869">
    <property type="entry name" value="J_dom_sf"/>
</dbReference>
<dbReference type="OrthoDB" id="436519at2759"/>
<feature type="transmembrane region" description="Helical" evidence="2">
    <location>
        <begin position="224"/>
        <end position="247"/>
    </location>
</feature>
<feature type="domain" description="J" evidence="3">
    <location>
        <begin position="72"/>
        <end position="136"/>
    </location>
</feature>
<feature type="transmembrane region" description="Helical" evidence="2">
    <location>
        <begin position="6"/>
        <end position="28"/>
    </location>
</feature>
<dbReference type="PANTHER" id="PTHR44360">
    <property type="entry name" value="DNAJ HOMOLOG SUBFAMILY B MEMBER 9"/>
    <property type="match status" value="1"/>
</dbReference>
<dbReference type="PANTHER" id="PTHR44360:SF1">
    <property type="entry name" value="DNAJ HOMOLOG SUBFAMILY B MEMBER 9"/>
    <property type="match status" value="1"/>
</dbReference>
<comment type="caution">
    <text evidence="4">The sequence shown here is derived from an EMBL/GenBank/DDBJ whole genome shotgun (WGS) entry which is preliminary data.</text>
</comment>
<dbReference type="GO" id="GO:0005783">
    <property type="term" value="C:endoplasmic reticulum"/>
    <property type="evidence" value="ECO:0007669"/>
    <property type="project" value="TreeGrafter"/>
</dbReference>
<accession>A0A9N8ZG69</accession>
<dbReference type="EMBL" id="CAJVPJ010000194">
    <property type="protein sequence ID" value="CAG8493352.1"/>
    <property type="molecule type" value="Genomic_DNA"/>
</dbReference>
<keyword evidence="2" id="KW-0812">Transmembrane</keyword>
<dbReference type="InterPro" id="IPR001623">
    <property type="entry name" value="DnaJ_domain"/>
</dbReference>
<sequence length="331" mass="39097">MQEYLSYFGWLFLPPLATSFLQRTYYGIFYSNNPPHPQSHKFRKHYKRIYTVVVISYLVYTIFEAIWSIQPNFYEILGVKKEFEAKTLKTHFRRLQLQYHPDKNPDAEAQATFILIRKAYDTLMDPVQRFAYDRFGPEIIKCDHCKTTREFLANGWSDFGAFYTSTCLFMLVVNFLGKGQFGRFWRFVAFFGVACMEASMILHPKSTSGSFISMILRNMPIFEQIIVLRRLCIAMFLALSHVGPIWFPSEIVDIRQELQRLELLSKFAEQEASALLVDGFEPFRKDTAAQIMLKRKMEMYEVNSRLNSHSEFKGMYNNVRQRLITNKQRNR</sequence>
<dbReference type="SMART" id="SM00271">
    <property type="entry name" value="DnaJ"/>
    <property type="match status" value="1"/>
</dbReference>
<feature type="transmembrane region" description="Helical" evidence="2">
    <location>
        <begin position="159"/>
        <end position="177"/>
    </location>
</feature>
<keyword evidence="2" id="KW-1133">Transmembrane helix</keyword>
<evidence type="ECO:0000256" key="2">
    <source>
        <dbReference type="SAM" id="Phobius"/>
    </source>
</evidence>
<evidence type="ECO:0000259" key="3">
    <source>
        <dbReference type="PROSITE" id="PS50076"/>
    </source>
</evidence>
<feature type="transmembrane region" description="Helical" evidence="2">
    <location>
        <begin position="49"/>
        <end position="69"/>
    </location>
</feature>
<dbReference type="GO" id="GO:0051087">
    <property type="term" value="F:protein-folding chaperone binding"/>
    <property type="evidence" value="ECO:0007669"/>
    <property type="project" value="TreeGrafter"/>
</dbReference>
<dbReference type="Proteomes" id="UP000789572">
    <property type="component" value="Unassembled WGS sequence"/>
</dbReference>
<reference evidence="4" key="1">
    <citation type="submission" date="2021-06" db="EMBL/GenBank/DDBJ databases">
        <authorList>
            <person name="Kallberg Y."/>
            <person name="Tangrot J."/>
            <person name="Rosling A."/>
        </authorList>
    </citation>
    <scope>NUCLEOTIDE SEQUENCE</scope>
    <source>
        <strain evidence="4">IA702</strain>
    </source>
</reference>
<keyword evidence="2" id="KW-0472">Membrane</keyword>
<evidence type="ECO:0000313" key="5">
    <source>
        <dbReference type="Proteomes" id="UP000789572"/>
    </source>
</evidence>
<name>A0A9N8ZG69_9GLOM</name>
<protein>
    <submittedName>
        <fullName evidence="4">8294_t:CDS:1</fullName>
    </submittedName>
</protein>
<dbReference type="GO" id="GO:0036503">
    <property type="term" value="P:ERAD pathway"/>
    <property type="evidence" value="ECO:0007669"/>
    <property type="project" value="TreeGrafter"/>
</dbReference>
<organism evidence="4 5">
    <name type="scientific">Paraglomus occultum</name>
    <dbReference type="NCBI Taxonomy" id="144539"/>
    <lineage>
        <taxon>Eukaryota</taxon>
        <taxon>Fungi</taxon>
        <taxon>Fungi incertae sedis</taxon>
        <taxon>Mucoromycota</taxon>
        <taxon>Glomeromycotina</taxon>
        <taxon>Glomeromycetes</taxon>
        <taxon>Paraglomerales</taxon>
        <taxon>Paraglomeraceae</taxon>
        <taxon>Paraglomus</taxon>
    </lineage>
</organism>
<dbReference type="CDD" id="cd06257">
    <property type="entry name" value="DnaJ"/>
    <property type="match status" value="1"/>
</dbReference>
<keyword evidence="1" id="KW-0143">Chaperone</keyword>